<sequence length="580" mass="62395">MASTGYNTQNGFPFYLSPQQQQVLLQALASGQNKQPSGQFTSGNSLSMSPTSLEASPAQQTATYNDLHGSPYLGNYDVDFGADSSFDFDVSTLSNPIPDDGTVSAESGSPENDTPEKRARDDDDDNEGSPGGNDAKRRESTDKVPKKPGRKPLTSEPTSKRKAQNRAAQRAFRERKEQHLKDLETKVVELEKKSDAANSQNTTLRKQLETVTAELNEYKRKVRLMASGPAATRDRSAGGIGNQGLRSLNNIDFQFEFPKFGHLPGPVQNNARPTGQKSSSSSPANPPLNTVSSSDRTGPKSNGSPASANNVNRSPASHYDLFNSLPITRSSLDSGHYSLGSATTGSPSGSSPNLGTNSSCGTSPEPYTQSPLGFKPVDTMTTIGEEQPSMSTADNGQANTFGGNLSTDLSFDWLAQQNGGQFDPQLYGDYREPQNNILSLEDTFFNDAAIDMDFFTPYNLPPTVPAAPAPKKDLVAQINAQLDTVDPIVVKDEPAANTKDGLNCVDIWNKIQTCEKVQGGDFDLDSLCSELQAKAKCSGEGPVVQEQEFEAVLGKYLGNDFVQKCGDKLMGREGEQKQKA</sequence>
<dbReference type="GO" id="GO:0005737">
    <property type="term" value="C:cytoplasm"/>
    <property type="evidence" value="ECO:0007669"/>
    <property type="project" value="UniProtKB-SubCell"/>
</dbReference>
<gene>
    <name evidence="7" type="ORF">DNG_07544</name>
</gene>
<feature type="region of interest" description="Disordered" evidence="5">
    <location>
        <begin position="91"/>
        <end position="180"/>
    </location>
</feature>
<dbReference type="InterPro" id="IPR004827">
    <property type="entry name" value="bZIP"/>
</dbReference>
<feature type="compositionally biased region" description="Polar residues" evidence="5">
    <location>
        <begin position="33"/>
        <end position="60"/>
    </location>
</feature>
<dbReference type="PANTHER" id="PTHR40621:SF6">
    <property type="entry name" value="AP-1-LIKE TRANSCRIPTION FACTOR YAP1-RELATED"/>
    <property type="match status" value="1"/>
</dbReference>
<feature type="compositionally biased region" description="Polar residues" evidence="5">
    <location>
        <begin position="287"/>
        <end position="315"/>
    </location>
</feature>
<dbReference type="SUPFAM" id="SSF57959">
    <property type="entry name" value="Leucine zipper domain"/>
    <property type="match status" value="1"/>
</dbReference>
<feature type="region of interest" description="Disordered" evidence="5">
    <location>
        <begin position="28"/>
        <end position="60"/>
    </location>
</feature>
<comment type="similarity">
    <text evidence="4">Belongs to the bZIP family. YAP subfamily.</text>
</comment>
<dbReference type="InterPro" id="IPR013910">
    <property type="entry name" value="TF_PAP1"/>
</dbReference>
<dbReference type="Proteomes" id="UP001187682">
    <property type="component" value="Unassembled WGS sequence"/>
</dbReference>
<evidence type="ECO:0000256" key="4">
    <source>
        <dbReference type="ARBA" id="ARBA00038132"/>
    </source>
</evidence>
<dbReference type="GO" id="GO:0090575">
    <property type="term" value="C:RNA polymerase II transcription regulator complex"/>
    <property type="evidence" value="ECO:0007669"/>
    <property type="project" value="TreeGrafter"/>
</dbReference>
<organism evidence="7 8">
    <name type="scientific">Cephalotrichum gorgonifer</name>
    <dbReference type="NCBI Taxonomy" id="2041049"/>
    <lineage>
        <taxon>Eukaryota</taxon>
        <taxon>Fungi</taxon>
        <taxon>Dikarya</taxon>
        <taxon>Ascomycota</taxon>
        <taxon>Pezizomycotina</taxon>
        <taxon>Sordariomycetes</taxon>
        <taxon>Hypocreomycetidae</taxon>
        <taxon>Microascales</taxon>
        <taxon>Microascaceae</taxon>
        <taxon>Cephalotrichum</taxon>
    </lineage>
</organism>
<dbReference type="GO" id="GO:0001228">
    <property type="term" value="F:DNA-binding transcription activator activity, RNA polymerase II-specific"/>
    <property type="evidence" value="ECO:0007669"/>
    <property type="project" value="TreeGrafter"/>
</dbReference>
<protein>
    <submittedName>
        <fullName evidence="7">Related to AP1-like transcription factor</fullName>
    </submittedName>
</protein>
<dbReference type="SMART" id="SM00338">
    <property type="entry name" value="BRLZ"/>
    <property type="match status" value="1"/>
</dbReference>
<feature type="compositionally biased region" description="Polar residues" evidence="5">
    <location>
        <begin position="267"/>
        <end position="277"/>
    </location>
</feature>
<dbReference type="PANTHER" id="PTHR40621">
    <property type="entry name" value="TRANSCRIPTION FACTOR KAPC-RELATED"/>
    <property type="match status" value="1"/>
</dbReference>
<dbReference type="CDD" id="cd14688">
    <property type="entry name" value="bZIP_YAP"/>
    <property type="match status" value="1"/>
</dbReference>
<evidence type="ECO:0000256" key="3">
    <source>
        <dbReference type="ARBA" id="ARBA00023242"/>
    </source>
</evidence>
<feature type="region of interest" description="Disordered" evidence="5">
    <location>
        <begin position="338"/>
        <end position="374"/>
    </location>
</feature>
<evidence type="ECO:0000259" key="6">
    <source>
        <dbReference type="PROSITE" id="PS50217"/>
    </source>
</evidence>
<dbReference type="AlphaFoldDB" id="A0AAE8SXK7"/>
<dbReference type="EMBL" id="ONZQ02000011">
    <property type="protein sequence ID" value="SPO04859.1"/>
    <property type="molecule type" value="Genomic_DNA"/>
</dbReference>
<comment type="caution">
    <text evidence="7">The sequence shown here is derived from an EMBL/GenBank/DDBJ whole genome shotgun (WGS) entry which is preliminary data.</text>
</comment>
<dbReference type="GO" id="GO:0034599">
    <property type="term" value="P:cellular response to oxidative stress"/>
    <property type="evidence" value="ECO:0007669"/>
    <property type="project" value="UniProtKB-ARBA"/>
</dbReference>
<evidence type="ECO:0000313" key="7">
    <source>
        <dbReference type="EMBL" id="SPO04859.1"/>
    </source>
</evidence>
<accession>A0AAE8SXK7</accession>
<proteinExistence type="inferred from homology"/>
<dbReference type="Gene3D" id="1.10.238.100">
    <property type="entry name" value="YAP1 redox domain. Chain B"/>
    <property type="match status" value="1"/>
</dbReference>
<feature type="domain" description="BZIP" evidence="6">
    <location>
        <begin position="155"/>
        <end position="218"/>
    </location>
</feature>
<evidence type="ECO:0000256" key="2">
    <source>
        <dbReference type="ARBA" id="ARBA00004496"/>
    </source>
</evidence>
<name>A0AAE8SXK7_9PEZI</name>
<keyword evidence="3" id="KW-0539">Nucleus</keyword>
<feature type="compositionally biased region" description="Low complexity" evidence="5">
    <location>
        <begin position="338"/>
        <end position="359"/>
    </location>
</feature>
<dbReference type="InterPro" id="IPR023167">
    <property type="entry name" value="Yap1_redox_dom_sf"/>
</dbReference>
<feature type="compositionally biased region" description="Basic and acidic residues" evidence="5">
    <location>
        <begin position="134"/>
        <end position="145"/>
    </location>
</feature>
<dbReference type="FunFam" id="1.20.5.170:FF:000067">
    <property type="entry name" value="BZIP transcription factor"/>
    <property type="match status" value="1"/>
</dbReference>
<keyword evidence="8" id="KW-1185">Reference proteome</keyword>
<evidence type="ECO:0000256" key="1">
    <source>
        <dbReference type="ARBA" id="ARBA00004123"/>
    </source>
</evidence>
<dbReference type="PROSITE" id="PS50217">
    <property type="entry name" value="BZIP"/>
    <property type="match status" value="1"/>
</dbReference>
<feature type="compositionally biased region" description="Polar residues" evidence="5">
    <location>
        <begin position="360"/>
        <end position="371"/>
    </location>
</feature>
<feature type="compositionally biased region" description="Basic and acidic residues" evidence="5">
    <location>
        <begin position="171"/>
        <end position="180"/>
    </location>
</feature>
<evidence type="ECO:0000256" key="5">
    <source>
        <dbReference type="SAM" id="MobiDB-lite"/>
    </source>
</evidence>
<dbReference type="Pfam" id="PF00170">
    <property type="entry name" value="bZIP_1"/>
    <property type="match status" value="1"/>
</dbReference>
<dbReference type="SUPFAM" id="SSF111430">
    <property type="entry name" value="YAP1 redox domain"/>
    <property type="match status" value="1"/>
</dbReference>
<dbReference type="Gene3D" id="1.20.5.170">
    <property type="match status" value="1"/>
</dbReference>
<comment type="subcellular location">
    <subcellularLocation>
        <location evidence="2">Cytoplasm</location>
    </subcellularLocation>
    <subcellularLocation>
        <location evidence="1">Nucleus</location>
    </subcellularLocation>
</comment>
<dbReference type="Pfam" id="PF08601">
    <property type="entry name" value="PAP1"/>
    <property type="match status" value="2"/>
</dbReference>
<dbReference type="PROSITE" id="PS00036">
    <property type="entry name" value="BZIP_BASIC"/>
    <property type="match status" value="1"/>
</dbReference>
<evidence type="ECO:0000313" key="8">
    <source>
        <dbReference type="Proteomes" id="UP001187682"/>
    </source>
</evidence>
<feature type="region of interest" description="Disordered" evidence="5">
    <location>
        <begin position="261"/>
        <end position="315"/>
    </location>
</feature>
<dbReference type="InterPro" id="IPR046347">
    <property type="entry name" value="bZIP_sf"/>
</dbReference>
<reference evidence="7" key="1">
    <citation type="submission" date="2018-03" db="EMBL/GenBank/DDBJ databases">
        <authorList>
            <person name="Guldener U."/>
        </authorList>
    </citation>
    <scope>NUCLEOTIDE SEQUENCE</scope>
</reference>
<dbReference type="InterPro" id="IPR050936">
    <property type="entry name" value="AP-1-like"/>
</dbReference>
<dbReference type="GO" id="GO:0000976">
    <property type="term" value="F:transcription cis-regulatory region binding"/>
    <property type="evidence" value="ECO:0007669"/>
    <property type="project" value="InterPro"/>
</dbReference>